<keyword evidence="6" id="KW-0539">Nucleus</keyword>
<dbReference type="GeneID" id="117641678"/>
<organism evidence="12">
    <name type="scientific">Thrips palmi</name>
    <name type="common">Melon thrips</name>
    <dbReference type="NCBI Taxonomy" id="161013"/>
    <lineage>
        <taxon>Eukaryota</taxon>
        <taxon>Metazoa</taxon>
        <taxon>Ecdysozoa</taxon>
        <taxon>Arthropoda</taxon>
        <taxon>Hexapoda</taxon>
        <taxon>Insecta</taxon>
        <taxon>Pterygota</taxon>
        <taxon>Neoptera</taxon>
        <taxon>Paraneoptera</taxon>
        <taxon>Thysanoptera</taxon>
        <taxon>Terebrantia</taxon>
        <taxon>Thripoidea</taxon>
        <taxon>Thripidae</taxon>
        <taxon>Thrips</taxon>
    </lineage>
</organism>
<dbReference type="GO" id="GO:0030968">
    <property type="term" value="P:endoplasmic reticulum unfolded protein response"/>
    <property type="evidence" value="ECO:0007669"/>
    <property type="project" value="TreeGrafter"/>
</dbReference>
<dbReference type="SUPFAM" id="SSF57959">
    <property type="entry name" value="Leucine zipper domain"/>
    <property type="match status" value="1"/>
</dbReference>
<feature type="compositionally biased region" description="Polar residues" evidence="8">
    <location>
        <begin position="826"/>
        <end position="849"/>
    </location>
</feature>
<evidence type="ECO:0000256" key="6">
    <source>
        <dbReference type="ARBA" id="ARBA00023242"/>
    </source>
</evidence>
<sequence length="912" mass="99138">MSDGSRGRAEHRVEHCVIDMDCVDLLDVDDFGLPDDLLLDDLDVDCPIPPDSDILQQFPNDLEIPMLLDDSPSYGSDDPCRNYVLDPFLSGLDDASEWGPDAFPNLRPATEDAAPVLLNDIKEEIKVEPDFPPSPPPSSAGSTSSLCSTELWPAAGAPATRGQGQGQGDAKTIEVQPLTPPFIDNSPPESPEVISEFISVSNNANTPSPTSSPAPHVSEALVQIMPCGLKLKASKQVTLSQRPAPFLKPKPSVEPSSENTLNTSVCKATPATVKTVTLPSSIPVAGDKRKTIVLSAKDFAALTQKVRGNQSTCTIGVINGTKTVPTTLRLQTQPTNKCATVPPTSTQQLVAPMAVASTGPTAVPTFAQVITPGTGPAKVPLIPCQTITNSLPAVATIPVSANAVRPLQSSAFSVSKASSNPVKREMEMKAIKRQQRMIKNRESACLSRKKKKEYVSSLEGRLSDLEQENVQLKLENEVLRERLSEFENAMSWTKTPAFSVKTKKATALLVVLFMFSLHFTSFSSSVSKNNEPLTMSSLDVGGGQSLPASMTRQGRSLLWAPAADISSNSTGSEYLTRNSTGTGSAQPICPLYINQTESIRLDSELRRWIGSDPEHPYDQTQQEALKSKHFDNNKNRPNYKLSETSQEQSVGAASNMAAMPSTETKFDNGFKDKRTKLRRKSLANRASKKSANAINEVEVYGVRPPLYDYTAFLDSFQRRDDTFYVVSFSGDHILLPAQAHNTSSRPKMSLVLPAVPINKSMFGLNHIRMMQIDCEVINTQMLHVRQDDIPAHMRPSAFDRFSNASTENSGSTGNDSSSTSSPSGNIASRSSPSSETFHNSSQTEQNSPSPVQPSYKPYFVKNGYRERLLLSPSQIEKMNTAFLKGRNVNQQRNEVNSTLSAESKPSKLGDYP</sequence>
<evidence type="ECO:0000256" key="7">
    <source>
        <dbReference type="SAM" id="Coils"/>
    </source>
</evidence>
<evidence type="ECO:0000256" key="5">
    <source>
        <dbReference type="ARBA" id="ARBA00023163"/>
    </source>
</evidence>
<dbReference type="PANTHER" id="PTHR46164">
    <property type="entry name" value="ATF6, ISOFORM C"/>
    <property type="match status" value="1"/>
</dbReference>
<evidence type="ECO:0000256" key="2">
    <source>
        <dbReference type="ARBA" id="ARBA00009050"/>
    </source>
</evidence>
<feature type="region of interest" description="Disordered" evidence="8">
    <location>
        <begin position="801"/>
        <end position="857"/>
    </location>
</feature>
<dbReference type="GO" id="GO:0000981">
    <property type="term" value="F:DNA-binding transcription factor activity, RNA polymerase II-specific"/>
    <property type="evidence" value="ECO:0007669"/>
    <property type="project" value="TreeGrafter"/>
</dbReference>
<dbReference type="SMART" id="SM00338">
    <property type="entry name" value="BRLZ"/>
    <property type="match status" value="1"/>
</dbReference>
<evidence type="ECO:0000256" key="4">
    <source>
        <dbReference type="ARBA" id="ARBA00023125"/>
    </source>
</evidence>
<feature type="compositionally biased region" description="Polar residues" evidence="8">
    <location>
        <begin position="641"/>
        <end position="652"/>
    </location>
</feature>
<feature type="region of interest" description="Disordered" evidence="8">
    <location>
        <begin position="886"/>
        <end position="912"/>
    </location>
</feature>
<dbReference type="Pfam" id="PF00170">
    <property type="entry name" value="bZIP_1"/>
    <property type="match status" value="1"/>
</dbReference>
<accession>A0A6P8ZJB8</accession>
<keyword evidence="7" id="KW-0175">Coiled coil</keyword>
<keyword evidence="5" id="KW-0804">Transcription</keyword>
<dbReference type="CTD" id="22926"/>
<comment type="subcellular location">
    <subcellularLocation>
        <location evidence="1">Membrane</location>
        <topology evidence="1">Single-pass membrane protein</topology>
    </subcellularLocation>
</comment>
<feature type="region of interest" description="Disordered" evidence="8">
    <location>
        <begin position="127"/>
        <end position="146"/>
    </location>
</feature>
<dbReference type="GO" id="GO:0005634">
    <property type="term" value="C:nucleus"/>
    <property type="evidence" value="ECO:0007669"/>
    <property type="project" value="TreeGrafter"/>
</dbReference>
<keyword evidence="10" id="KW-1185">Reference proteome</keyword>
<evidence type="ECO:0000313" key="10">
    <source>
        <dbReference type="Proteomes" id="UP000515158"/>
    </source>
</evidence>
<dbReference type="GO" id="GO:0000978">
    <property type="term" value="F:RNA polymerase II cis-regulatory region sequence-specific DNA binding"/>
    <property type="evidence" value="ECO:0007669"/>
    <property type="project" value="TreeGrafter"/>
</dbReference>
<evidence type="ECO:0000259" key="9">
    <source>
        <dbReference type="PROSITE" id="PS50217"/>
    </source>
</evidence>
<dbReference type="InterPro" id="IPR004827">
    <property type="entry name" value="bZIP"/>
</dbReference>
<protein>
    <submittedName>
        <fullName evidence="11 12">Cyclic AMP-dependent transcription factor ATF-6 alpha isoform X1</fullName>
    </submittedName>
</protein>
<feature type="coiled-coil region" evidence="7">
    <location>
        <begin position="448"/>
        <end position="489"/>
    </location>
</feature>
<dbReference type="RefSeq" id="XP_034235078.1">
    <property type="nucleotide sequence ID" value="XM_034379187.1"/>
</dbReference>
<dbReference type="KEGG" id="tpal:117641678"/>
<dbReference type="OrthoDB" id="644067at2759"/>
<reference evidence="11 12" key="1">
    <citation type="submission" date="2025-04" db="UniProtKB">
        <authorList>
            <consortium name="RefSeq"/>
        </authorList>
    </citation>
    <scope>IDENTIFICATION</scope>
    <source>
        <tissue evidence="11 12">Total insect</tissue>
    </source>
</reference>
<evidence type="ECO:0000313" key="12">
    <source>
        <dbReference type="RefSeq" id="XP_034235079.1"/>
    </source>
</evidence>
<evidence type="ECO:0000256" key="3">
    <source>
        <dbReference type="ARBA" id="ARBA00023015"/>
    </source>
</evidence>
<proteinExistence type="inferred from homology"/>
<keyword evidence="4" id="KW-0238">DNA-binding</keyword>
<dbReference type="PROSITE" id="PS50217">
    <property type="entry name" value="BZIP"/>
    <property type="match status" value="1"/>
</dbReference>
<evidence type="ECO:0000256" key="1">
    <source>
        <dbReference type="ARBA" id="ARBA00004167"/>
    </source>
</evidence>
<dbReference type="GO" id="GO:0016020">
    <property type="term" value="C:membrane"/>
    <property type="evidence" value="ECO:0007669"/>
    <property type="project" value="UniProtKB-SubCell"/>
</dbReference>
<feature type="compositionally biased region" description="Basic and acidic residues" evidence="8">
    <location>
        <begin position="625"/>
        <end position="634"/>
    </location>
</feature>
<feature type="domain" description="BZIP" evidence="9">
    <location>
        <begin position="430"/>
        <end position="488"/>
    </location>
</feature>
<dbReference type="RefSeq" id="XP_034235079.1">
    <property type="nucleotide sequence ID" value="XM_034379188.1"/>
</dbReference>
<feature type="compositionally biased region" description="Low complexity" evidence="8">
    <location>
        <begin position="805"/>
        <end position="825"/>
    </location>
</feature>
<dbReference type="CDD" id="cd14700">
    <property type="entry name" value="bZIP_ATF6"/>
    <property type="match status" value="1"/>
</dbReference>
<dbReference type="AlphaFoldDB" id="A0A6P8ZJB8"/>
<comment type="similarity">
    <text evidence="2">Belongs to the bZIP family. ATF subfamily.</text>
</comment>
<name>A0A6P8ZJB8_THRPL</name>
<dbReference type="PANTHER" id="PTHR46164:SF3">
    <property type="entry name" value="ATF6, ISOFORM C"/>
    <property type="match status" value="1"/>
</dbReference>
<dbReference type="Gene3D" id="1.20.5.170">
    <property type="match status" value="1"/>
</dbReference>
<dbReference type="InterPro" id="IPR051882">
    <property type="entry name" value="ATF_bZIP_TF"/>
</dbReference>
<keyword evidence="3" id="KW-0805">Transcription regulation</keyword>
<dbReference type="InterPro" id="IPR046347">
    <property type="entry name" value="bZIP_sf"/>
</dbReference>
<feature type="region of interest" description="Disordered" evidence="8">
    <location>
        <begin position="610"/>
        <end position="674"/>
    </location>
</feature>
<evidence type="ECO:0000313" key="11">
    <source>
        <dbReference type="RefSeq" id="XP_034235078.1"/>
    </source>
</evidence>
<evidence type="ECO:0000256" key="8">
    <source>
        <dbReference type="SAM" id="MobiDB-lite"/>
    </source>
</evidence>
<gene>
    <name evidence="11 12" type="primary">LOC117641678</name>
</gene>
<dbReference type="Proteomes" id="UP000515158">
    <property type="component" value="Unplaced"/>
</dbReference>
<feature type="compositionally biased region" description="Polar residues" evidence="8">
    <location>
        <begin position="887"/>
        <end position="903"/>
    </location>
</feature>